<dbReference type="OrthoDB" id="3632424at2"/>
<reference evidence="1 2" key="1">
    <citation type="submission" date="2018-05" db="EMBL/GenBank/DDBJ databases">
        <title>Evolution of GPA BGCs.</title>
        <authorList>
            <person name="Waglechner N."/>
            <person name="Wright G.D."/>
        </authorList>
    </citation>
    <scope>NUCLEOTIDE SEQUENCE [LARGE SCALE GENOMIC DNA]</scope>
    <source>
        <strain evidence="1 2">DSM 5908</strain>
    </source>
</reference>
<evidence type="ECO:0000313" key="1">
    <source>
        <dbReference type="EMBL" id="RSM34817.1"/>
    </source>
</evidence>
<dbReference type="EMBL" id="QHHU01000125">
    <property type="protein sequence ID" value="RSM34817.1"/>
    <property type="molecule type" value="Genomic_DNA"/>
</dbReference>
<evidence type="ECO:0000313" key="2">
    <source>
        <dbReference type="Proteomes" id="UP000286716"/>
    </source>
</evidence>
<keyword evidence="2" id="KW-1185">Reference proteome</keyword>
<dbReference type="AlphaFoldDB" id="A0A428VVH9"/>
<name>A0A428VVH9_AMYBA</name>
<dbReference type="RefSeq" id="WP_020646577.1">
    <property type="nucleotide sequence ID" value="NZ_QHHU01000125.1"/>
</dbReference>
<accession>A0A428VVH9</accession>
<protein>
    <submittedName>
        <fullName evidence="1">Uncharacterized protein</fullName>
    </submittedName>
</protein>
<proteinExistence type="predicted"/>
<sequence>MRHDDEAPEIAAVEWVADHLEAHGHFLVHGSTIAEVISRVRAALDVRPVAGSQELRLRILHAGWWQTEACDCRRSLACSNHPRWHYRPAAATDRDAWRGAEVRLVLAMNQPGAMKA</sequence>
<dbReference type="Proteomes" id="UP000286716">
    <property type="component" value="Unassembled WGS sequence"/>
</dbReference>
<organism evidence="1 2">
    <name type="scientific">Amycolatopsis balhimycina DSM 5908</name>
    <dbReference type="NCBI Taxonomy" id="1081091"/>
    <lineage>
        <taxon>Bacteria</taxon>
        <taxon>Bacillati</taxon>
        <taxon>Actinomycetota</taxon>
        <taxon>Actinomycetes</taxon>
        <taxon>Pseudonocardiales</taxon>
        <taxon>Pseudonocardiaceae</taxon>
        <taxon>Amycolatopsis</taxon>
    </lineage>
</organism>
<comment type="caution">
    <text evidence="1">The sequence shown here is derived from an EMBL/GenBank/DDBJ whole genome shotgun (WGS) entry which is preliminary data.</text>
</comment>
<gene>
    <name evidence="1" type="ORF">DMA12_46765</name>
</gene>